<proteinExistence type="predicted"/>
<dbReference type="OrthoDB" id="3806873at2"/>
<sequence>MGAVLNDESRSRLEGWLTERAGASRVTVTDDGRLGGGAISVNHALTLDIHGGSRAGRHACVLRAESAGRIAASIGKRREFAVLSAAFTAGVAAPEPLFDCDDPGVLGPDFFIMRRAEGVGAGFAVVKGDAPQPDLARELGRQLGLLHRVTPDAPGLERLPEPPLCPAQELLGHLRAWIGDLARRDPVLAWGLRWLEVNAPPPGPLVLCHRDFRTGNYLVKDGRLTAILDWEFAGFGDPMEDLGWFCARSWRFRRVNREAGGIADRADLYAGYEETSGRRVDPKRVAYWETAAYLRWAAIALQQGERHSTGAEPSLELALTGRMLPEIEMDLLRHLRAQAALAATARAEAALATPPAEDPPVEQVA</sequence>
<dbReference type="InterPro" id="IPR041726">
    <property type="entry name" value="ACAD10_11_N"/>
</dbReference>
<dbReference type="GO" id="GO:0016740">
    <property type="term" value="F:transferase activity"/>
    <property type="evidence" value="ECO:0007669"/>
    <property type="project" value="UniProtKB-KW"/>
</dbReference>
<dbReference type="InterPro" id="IPR051678">
    <property type="entry name" value="AGP_Transferase"/>
</dbReference>
<dbReference type="RefSeq" id="WP_127001529.1">
    <property type="nucleotide sequence ID" value="NZ_JBNPXW010000001.1"/>
</dbReference>
<evidence type="ECO:0000313" key="2">
    <source>
        <dbReference type="EMBL" id="RUQ67162.1"/>
    </source>
</evidence>
<dbReference type="Gene3D" id="3.90.1200.10">
    <property type="match status" value="1"/>
</dbReference>
<protein>
    <submittedName>
        <fullName evidence="2">Phosphotransferase family protein</fullName>
    </submittedName>
</protein>
<evidence type="ECO:0000313" key="3">
    <source>
        <dbReference type="Proteomes" id="UP000280346"/>
    </source>
</evidence>
<dbReference type="AlphaFoldDB" id="A0A3S0WSX0"/>
<dbReference type="CDD" id="cd05154">
    <property type="entry name" value="ACAD10_11_N-like"/>
    <property type="match status" value="1"/>
</dbReference>
<feature type="domain" description="Aminoglycoside phosphotransferase" evidence="1">
    <location>
        <begin position="72"/>
        <end position="273"/>
    </location>
</feature>
<dbReference type="PANTHER" id="PTHR21310">
    <property type="entry name" value="AMINOGLYCOSIDE PHOSPHOTRANSFERASE-RELATED-RELATED"/>
    <property type="match status" value="1"/>
</dbReference>
<dbReference type="Proteomes" id="UP000280346">
    <property type="component" value="Unassembled WGS sequence"/>
</dbReference>
<reference evidence="2 3" key="1">
    <citation type="submission" date="2018-12" db="EMBL/GenBank/DDBJ databases">
        <authorList>
            <person name="Yang Y."/>
        </authorList>
    </citation>
    <scope>NUCLEOTIDE SEQUENCE [LARGE SCALE GENOMIC DNA]</scope>
    <source>
        <strain evidence="2 3">GSF71</strain>
    </source>
</reference>
<dbReference type="PANTHER" id="PTHR21310:SF57">
    <property type="entry name" value="BLR2944 PROTEIN"/>
    <property type="match status" value="1"/>
</dbReference>
<dbReference type="InterPro" id="IPR011009">
    <property type="entry name" value="Kinase-like_dom_sf"/>
</dbReference>
<comment type="caution">
    <text evidence="2">The sequence shown here is derived from an EMBL/GenBank/DDBJ whole genome shotgun (WGS) entry which is preliminary data.</text>
</comment>
<dbReference type="SUPFAM" id="SSF56112">
    <property type="entry name" value="Protein kinase-like (PK-like)"/>
    <property type="match status" value="1"/>
</dbReference>
<organism evidence="2 3">
    <name type="scientific">Azospirillum doebereinerae</name>
    <dbReference type="NCBI Taxonomy" id="92933"/>
    <lineage>
        <taxon>Bacteria</taxon>
        <taxon>Pseudomonadati</taxon>
        <taxon>Pseudomonadota</taxon>
        <taxon>Alphaproteobacteria</taxon>
        <taxon>Rhodospirillales</taxon>
        <taxon>Azospirillaceae</taxon>
        <taxon>Azospirillum</taxon>
    </lineage>
</organism>
<dbReference type="InterPro" id="IPR002575">
    <property type="entry name" value="Aminoglycoside_PTrfase"/>
</dbReference>
<gene>
    <name evidence="2" type="ORF">EJ913_21030</name>
</gene>
<evidence type="ECO:0000259" key="1">
    <source>
        <dbReference type="Pfam" id="PF01636"/>
    </source>
</evidence>
<keyword evidence="3" id="KW-1185">Reference proteome</keyword>
<dbReference type="Gene3D" id="3.30.200.20">
    <property type="entry name" value="Phosphorylase Kinase, domain 1"/>
    <property type="match status" value="1"/>
</dbReference>
<keyword evidence="2" id="KW-0808">Transferase</keyword>
<dbReference type="EMBL" id="RZIJ01000018">
    <property type="protein sequence ID" value="RUQ67162.1"/>
    <property type="molecule type" value="Genomic_DNA"/>
</dbReference>
<dbReference type="Pfam" id="PF01636">
    <property type="entry name" value="APH"/>
    <property type="match status" value="1"/>
</dbReference>
<name>A0A3S0WSX0_9PROT</name>
<accession>A0A3S0WSX0</accession>